<dbReference type="VEuPathDB" id="FungiDB:I7I51_00842"/>
<evidence type="ECO:0000313" key="2">
    <source>
        <dbReference type="Proteomes" id="UP000663671"/>
    </source>
</evidence>
<gene>
    <name evidence="1" type="ORF">I7I51_00842</name>
</gene>
<sequence>MEAADHYPLRTAFQDTTVLEGQPSVQDLSLSMLSDDFCVTYINGHRSELEEKSFKMENEAVWVSDCTSSLVEPASVCEPGETSPSVVNCPRAFTPNPTGFFCQQSDRVSKDHVGRREIGLSFGLFRRSQAAIRRAAINWYYYCILCTFSSSLGSGSTASELCRRFLIAKQDNVSLRMLEEVQLRDLDPGKAGLGGNLGTVETA</sequence>
<evidence type="ECO:0000313" key="1">
    <source>
        <dbReference type="EMBL" id="QSS63782.1"/>
    </source>
</evidence>
<dbReference type="Proteomes" id="UP000663671">
    <property type="component" value="Chromosome 1"/>
</dbReference>
<dbReference type="EMBL" id="CP069114">
    <property type="protein sequence ID" value="QSS63782.1"/>
    <property type="molecule type" value="Genomic_DNA"/>
</dbReference>
<reference evidence="1" key="1">
    <citation type="submission" date="2021-01" db="EMBL/GenBank/DDBJ databases">
        <title>Chromosome-level genome assembly of a human fungal pathogen reveals clustering of transcriptionally co-regulated genes.</title>
        <authorList>
            <person name="Voorhies M."/>
            <person name="Cohen S."/>
            <person name="Shea T.P."/>
            <person name="Petrus S."/>
            <person name="Munoz J.F."/>
            <person name="Poplawski S."/>
            <person name="Goldman W.E."/>
            <person name="Michael T."/>
            <person name="Cuomo C.A."/>
            <person name="Sil A."/>
            <person name="Beyhan S."/>
        </authorList>
    </citation>
    <scope>NUCLEOTIDE SEQUENCE</scope>
    <source>
        <strain evidence="1">WU24</strain>
    </source>
</reference>
<organism evidence="1 2">
    <name type="scientific">Ajellomyces capsulatus</name>
    <name type="common">Darling's disease fungus</name>
    <name type="synonym">Histoplasma capsulatum</name>
    <dbReference type="NCBI Taxonomy" id="5037"/>
    <lineage>
        <taxon>Eukaryota</taxon>
        <taxon>Fungi</taxon>
        <taxon>Dikarya</taxon>
        <taxon>Ascomycota</taxon>
        <taxon>Pezizomycotina</taxon>
        <taxon>Eurotiomycetes</taxon>
        <taxon>Eurotiomycetidae</taxon>
        <taxon>Onygenales</taxon>
        <taxon>Ajellomycetaceae</taxon>
        <taxon>Histoplasma</taxon>
    </lineage>
</organism>
<accession>A0A8A1MGT7</accession>
<protein>
    <submittedName>
        <fullName evidence="1">Uncharacterized protein</fullName>
    </submittedName>
</protein>
<name>A0A8A1MGT7_AJECA</name>
<dbReference type="AlphaFoldDB" id="A0A8A1MGT7"/>
<proteinExistence type="predicted"/>